<dbReference type="GO" id="GO:0005304">
    <property type="term" value="F:L-valine transmembrane transporter activity"/>
    <property type="evidence" value="ECO:0007669"/>
    <property type="project" value="TreeGrafter"/>
</dbReference>
<keyword evidence="2" id="KW-0813">Transport</keyword>
<keyword evidence="5 10" id="KW-0812">Transmembrane</keyword>
<evidence type="ECO:0000256" key="3">
    <source>
        <dbReference type="ARBA" id="ARBA00022475"/>
    </source>
</evidence>
<feature type="transmembrane region" description="Helical" evidence="10">
    <location>
        <begin position="144"/>
        <end position="161"/>
    </location>
</feature>
<dbReference type="STRING" id="538381.GCA_001696535_02434"/>
<evidence type="ECO:0000256" key="8">
    <source>
        <dbReference type="ARBA" id="ARBA00023136"/>
    </source>
</evidence>
<dbReference type="EMBL" id="OBML01000009">
    <property type="protein sequence ID" value="SOC17982.1"/>
    <property type="molecule type" value="Genomic_DNA"/>
</dbReference>
<proteinExistence type="inferred from homology"/>
<dbReference type="RefSeq" id="WP_067340010.1">
    <property type="nucleotide sequence ID" value="NZ_JAJGNR010000002.1"/>
</dbReference>
<name>A0A285TDU3_9HYPH</name>
<evidence type="ECO:0000256" key="9">
    <source>
        <dbReference type="ARBA" id="ARBA00037998"/>
    </source>
</evidence>
<dbReference type="GO" id="GO:0015188">
    <property type="term" value="F:L-isoleucine transmembrane transporter activity"/>
    <property type="evidence" value="ECO:0007669"/>
    <property type="project" value="TreeGrafter"/>
</dbReference>
<evidence type="ECO:0000256" key="2">
    <source>
        <dbReference type="ARBA" id="ARBA00022448"/>
    </source>
</evidence>
<keyword evidence="4" id="KW-0997">Cell inner membrane</keyword>
<protein>
    <submittedName>
        <fullName evidence="11">Branched-chain amino acid transport system permease protein/neutral amino acid transport system permease protein</fullName>
    </submittedName>
</protein>
<keyword evidence="3" id="KW-1003">Cell membrane</keyword>
<dbReference type="OrthoDB" id="9807115at2"/>
<dbReference type="GO" id="GO:0015808">
    <property type="term" value="P:L-alanine transport"/>
    <property type="evidence" value="ECO:0007669"/>
    <property type="project" value="TreeGrafter"/>
</dbReference>
<feature type="transmembrane region" description="Helical" evidence="10">
    <location>
        <begin position="45"/>
        <end position="62"/>
    </location>
</feature>
<reference evidence="11 12" key="1">
    <citation type="submission" date="2017-08" db="EMBL/GenBank/DDBJ databases">
        <authorList>
            <person name="de Groot N.N."/>
        </authorList>
    </citation>
    <scope>NUCLEOTIDE SEQUENCE [LARGE SCALE GENOMIC DNA]</scope>
    <source>
        <strain evidence="11 12">USBA 352</strain>
    </source>
</reference>
<accession>A0A285TDU3</accession>
<dbReference type="GO" id="GO:1903806">
    <property type="term" value="P:L-isoleucine import across plasma membrane"/>
    <property type="evidence" value="ECO:0007669"/>
    <property type="project" value="TreeGrafter"/>
</dbReference>
<dbReference type="GO" id="GO:0005886">
    <property type="term" value="C:plasma membrane"/>
    <property type="evidence" value="ECO:0007669"/>
    <property type="project" value="UniProtKB-SubCell"/>
</dbReference>
<dbReference type="AlphaFoldDB" id="A0A285TDU3"/>
<evidence type="ECO:0000256" key="6">
    <source>
        <dbReference type="ARBA" id="ARBA00022970"/>
    </source>
</evidence>
<evidence type="ECO:0000313" key="12">
    <source>
        <dbReference type="Proteomes" id="UP000219331"/>
    </source>
</evidence>
<feature type="transmembrane region" description="Helical" evidence="10">
    <location>
        <begin position="97"/>
        <end position="117"/>
    </location>
</feature>
<feature type="transmembrane region" description="Helical" evidence="10">
    <location>
        <begin position="266"/>
        <end position="285"/>
    </location>
</feature>
<dbReference type="Proteomes" id="UP000219331">
    <property type="component" value="Unassembled WGS sequence"/>
</dbReference>
<comment type="subcellular location">
    <subcellularLocation>
        <location evidence="1">Cell membrane</location>
        <topology evidence="1">Multi-pass membrane protein</topology>
    </subcellularLocation>
</comment>
<keyword evidence="12" id="KW-1185">Reference proteome</keyword>
<dbReference type="InterPro" id="IPR052157">
    <property type="entry name" value="BCAA_transport_permease"/>
</dbReference>
<organism evidence="11 12">
    <name type="scientific">Stappia indica</name>
    <dbReference type="NCBI Taxonomy" id="538381"/>
    <lineage>
        <taxon>Bacteria</taxon>
        <taxon>Pseudomonadati</taxon>
        <taxon>Pseudomonadota</taxon>
        <taxon>Alphaproteobacteria</taxon>
        <taxon>Hyphomicrobiales</taxon>
        <taxon>Stappiaceae</taxon>
        <taxon>Stappia</taxon>
    </lineage>
</organism>
<dbReference type="PANTHER" id="PTHR11795:SF371">
    <property type="entry name" value="HIGH-AFFINITY BRANCHED-CHAIN AMINO ACID TRANSPORT SYSTEM PERMEASE PROTEIN LIVH"/>
    <property type="match status" value="1"/>
</dbReference>
<evidence type="ECO:0000256" key="10">
    <source>
        <dbReference type="SAM" id="Phobius"/>
    </source>
</evidence>
<evidence type="ECO:0000256" key="5">
    <source>
        <dbReference type="ARBA" id="ARBA00022692"/>
    </source>
</evidence>
<keyword evidence="8 10" id="KW-0472">Membrane</keyword>
<evidence type="ECO:0000313" key="11">
    <source>
        <dbReference type="EMBL" id="SOC17982.1"/>
    </source>
</evidence>
<dbReference type="CDD" id="cd06582">
    <property type="entry name" value="TM_PBP1_LivH_like"/>
    <property type="match status" value="1"/>
</dbReference>
<feature type="transmembrane region" description="Helical" evidence="10">
    <location>
        <begin position="217"/>
        <end position="236"/>
    </location>
</feature>
<dbReference type="GO" id="GO:0015192">
    <property type="term" value="F:L-phenylalanine transmembrane transporter activity"/>
    <property type="evidence" value="ECO:0007669"/>
    <property type="project" value="TreeGrafter"/>
</dbReference>
<dbReference type="Pfam" id="PF02653">
    <property type="entry name" value="BPD_transp_2"/>
    <property type="match status" value="1"/>
</dbReference>
<evidence type="ECO:0000256" key="1">
    <source>
        <dbReference type="ARBA" id="ARBA00004651"/>
    </source>
</evidence>
<sequence length="290" mass="30873">MDAMELINFYLVPGIVVGSIYALGAVGITLVFAILRYAHLAHGDLATFGAFLALGVVTLGGVSPYVALPVAMAVTAAVAVGIDRTFYAYLRERPKIVTVMASLGVALMVRAVVQIVWGVDSQTYTRGIVRPENWFGIRIRDREIVTVLAMIGLVAALQLFLKYSKWGKAMRAMSDNPDLALLSGVDNRKVVLLTWTIVGGLCAAAGVFLGLNYELKALMGWTMLLPMFAAAILGGVGRVEGAVLGGLIVGIAEEMSALFLPTEYKAATAFAILLLMLLVRPTGLLKGKVL</sequence>
<evidence type="ECO:0000256" key="7">
    <source>
        <dbReference type="ARBA" id="ARBA00022989"/>
    </source>
</evidence>
<evidence type="ECO:0000256" key="4">
    <source>
        <dbReference type="ARBA" id="ARBA00022519"/>
    </source>
</evidence>
<keyword evidence="7 10" id="KW-1133">Transmembrane helix</keyword>
<dbReference type="GO" id="GO:0042941">
    <property type="term" value="P:D-alanine transmembrane transport"/>
    <property type="evidence" value="ECO:0007669"/>
    <property type="project" value="TreeGrafter"/>
</dbReference>
<dbReference type="GO" id="GO:0015190">
    <property type="term" value="F:L-leucine transmembrane transporter activity"/>
    <property type="evidence" value="ECO:0007669"/>
    <property type="project" value="TreeGrafter"/>
</dbReference>
<keyword evidence="6" id="KW-0029">Amino-acid transport</keyword>
<feature type="transmembrane region" description="Helical" evidence="10">
    <location>
        <begin position="190"/>
        <end position="211"/>
    </location>
</feature>
<dbReference type="InterPro" id="IPR001851">
    <property type="entry name" value="ABC_transp_permease"/>
</dbReference>
<comment type="similarity">
    <text evidence="9">Belongs to the binding-protein-dependent transport system permease family. LivHM subfamily.</text>
</comment>
<gene>
    <name evidence="11" type="ORF">SAMN05421512_109155</name>
</gene>
<feature type="transmembrane region" description="Helical" evidence="10">
    <location>
        <begin position="6"/>
        <end position="33"/>
    </location>
</feature>
<dbReference type="PANTHER" id="PTHR11795">
    <property type="entry name" value="BRANCHED-CHAIN AMINO ACID TRANSPORT SYSTEM PERMEASE PROTEIN LIVH"/>
    <property type="match status" value="1"/>
</dbReference>